<gene>
    <name evidence="3" type="ORF">SPRG_22177</name>
</gene>
<feature type="compositionally biased region" description="Acidic residues" evidence="2">
    <location>
        <begin position="743"/>
        <end position="753"/>
    </location>
</feature>
<protein>
    <submittedName>
        <fullName evidence="3">Uncharacterized protein</fullName>
    </submittedName>
</protein>
<evidence type="ECO:0000256" key="2">
    <source>
        <dbReference type="SAM" id="MobiDB-lite"/>
    </source>
</evidence>
<feature type="coiled-coil region" evidence="1">
    <location>
        <begin position="517"/>
        <end position="544"/>
    </location>
</feature>
<keyword evidence="4" id="KW-1185">Reference proteome</keyword>
<dbReference type="VEuPathDB" id="FungiDB:SPRG_22177"/>
<keyword evidence="1" id="KW-0175">Coiled coil</keyword>
<feature type="compositionally biased region" description="Basic residues" evidence="2">
    <location>
        <begin position="800"/>
        <end position="814"/>
    </location>
</feature>
<evidence type="ECO:0000313" key="4">
    <source>
        <dbReference type="Proteomes" id="UP000030745"/>
    </source>
</evidence>
<dbReference type="PROSITE" id="PS50096">
    <property type="entry name" value="IQ"/>
    <property type="match status" value="1"/>
</dbReference>
<feature type="region of interest" description="Disordered" evidence="2">
    <location>
        <begin position="279"/>
        <end position="317"/>
    </location>
</feature>
<dbReference type="OrthoDB" id="113091at2759"/>
<dbReference type="AlphaFoldDB" id="A0A067CQP3"/>
<feature type="compositionally biased region" description="Polar residues" evidence="2">
    <location>
        <begin position="824"/>
        <end position="833"/>
    </location>
</feature>
<feature type="region of interest" description="Disordered" evidence="2">
    <location>
        <begin position="19"/>
        <end position="38"/>
    </location>
</feature>
<feature type="compositionally biased region" description="Acidic residues" evidence="2">
    <location>
        <begin position="20"/>
        <end position="31"/>
    </location>
</feature>
<dbReference type="GeneID" id="24142560"/>
<dbReference type="OMA" id="CHAHCEP"/>
<feature type="region of interest" description="Disordered" evidence="2">
    <location>
        <begin position="725"/>
        <end position="753"/>
    </location>
</feature>
<evidence type="ECO:0000256" key="1">
    <source>
        <dbReference type="SAM" id="Coils"/>
    </source>
</evidence>
<sequence>MDDAEDLEAELQRQLLAMIIDDDDDDEDDDDANRPAYERKSIDELLASVQDETHRASTTTVSWTAFAEATRAADVALLSAVETDLADLDLYDVHTAMQVDQRQVATTPLLPPTPRSDVRALAPDAIALTSTTDADVVSYCHAHCEPSCAAVCTTHCAPVTCPYYSSSVAAAEARHAASAAEDEVFLALSQQSVQAIAIAARVPTDARLPTTTVDTDSVVGSPTMALNYEARCDAIERKHRERVAAMEAERAAADAAYEAQQRELQREISFSSIFQRHAVARHRRGEPTPRQAASPRARQRAEDALRAEQAAHDRRLADEARRLDEEHRAFREDCRSRAVEIALARDERLARENARACDERSAMRAEDAASLAVAQALAALAAWTRNVDRTRIEERAMAAAEASERAREAAIAEADRIERERERREALRRERIEDEARREAVIKAVLAQEAAMRDALKKQALAKEEADRRLLEQREEDRRRKRLADEQRQRATLERIEAAQRDAEARDAADKERHRLAQMREKELQRQQEEARMQREAAAVAQRRETREQACMERVDREAQAREAADRDYAARLARYRRETHASVLRDLVVWVQAREHEVRQRHLSGYLMGLEDRRSFLLRKRSRVDAYAGAILGVAHASRARWWRGWVHMHIERRAARCLQRCWRQLQERRRHAYAAARVQSAFRGFHLRRKLASALELAKFVDNDDFEYDQVDVDAFLGPVDALDLDDEPPPMPRVGWEATPETETEPIEETSDVVLADASNAVINNTHRAENEEEDEAPPMQAPPESTASKLYQRMQKAVKMHRPKPARKPPPKKDRVDDASTSVTWSTSGKKAKKVNVPSLVERLRRTTAASR</sequence>
<dbReference type="STRING" id="695850.A0A067CQP3"/>
<feature type="region of interest" description="Disordered" evidence="2">
    <location>
        <begin position="474"/>
        <end position="513"/>
    </location>
</feature>
<name>A0A067CQP3_SAPPC</name>
<organism evidence="3 4">
    <name type="scientific">Saprolegnia parasitica (strain CBS 223.65)</name>
    <dbReference type="NCBI Taxonomy" id="695850"/>
    <lineage>
        <taxon>Eukaryota</taxon>
        <taxon>Sar</taxon>
        <taxon>Stramenopiles</taxon>
        <taxon>Oomycota</taxon>
        <taxon>Saprolegniomycetes</taxon>
        <taxon>Saprolegniales</taxon>
        <taxon>Saprolegniaceae</taxon>
        <taxon>Saprolegnia</taxon>
    </lineage>
</organism>
<proteinExistence type="predicted"/>
<evidence type="ECO:0000313" key="3">
    <source>
        <dbReference type="EMBL" id="KDO28846.1"/>
    </source>
</evidence>
<dbReference type="KEGG" id="spar:SPRG_22177"/>
<reference evidence="3 4" key="1">
    <citation type="journal article" date="2013" name="PLoS Genet.">
        <title>Distinctive expansion of potential virulence genes in the genome of the oomycete fish pathogen Saprolegnia parasitica.</title>
        <authorList>
            <person name="Jiang R.H."/>
            <person name="de Bruijn I."/>
            <person name="Haas B.J."/>
            <person name="Belmonte R."/>
            <person name="Lobach L."/>
            <person name="Christie J."/>
            <person name="van den Ackerveken G."/>
            <person name="Bottin A."/>
            <person name="Bulone V."/>
            <person name="Diaz-Moreno S.M."/>
            <person name="Dumas B."/>
            <person name="Fan L."/>
            <person name="Gaulin E."/>
            <person name="Govers F."/>
            <person name="Grenville-Briggs L.J."/>
            <person name="Horner N.R."/>
            <person name="Levin J.Z."/>
            <person name="Mammella M."/>
            <person name="Meijer H.J."/>
            <person name="Morris P."/>
            <person name="Nusbaum C."/>
            <person name="Oome S."/>
            <person name="Phillips A.J."/>
            <person name="van Rooyen D."/>
            <person name="Rzeszutek E."/>
            <person name="Saraiva M."/>
            <person name="Secombes C.J."/>
            <person name="Seidl M.F."/>
            <person name="Snel B."/>
            <person name="Stassen J.H."/>
            <person name="Sykes S."/>
            <person name="Tripathy S."/>
            <person name="van den Berg H."/>
            <person name="Vega-Arreguin J.C."/>
            <person name="Wawra S."/>
            <person name="Young S.K."/>
            <person name="Zeng Q."/>
            <person name="Dieguez-Uribeondo J."/>
            <person name="Russ C."/>
            <person name="Tyler B.M."/>
            <person name="van West P."/>
        </authorList>
    </citation>
    <scope>NUCLEOTIDE SEQUENCE [LARGE SCALE GENOMIC DNA]</scope>
    <source>
        <strain evidence="3 4">CBS 223.65</strain>
    </source>
</reference>
<dbReference type="EMBL" id="KK583209">
    <property type="protein sequence ID" value="KDO28846.1"/>
    <property type="molecule type" value="Genomic_DNA"/>
</dbReference>
<dbReference type="Proteomes" id="UP000030745">
    <property type="component" value="Unassembled WGS sequence"/>
</dbReference>
<feature type="region of interest" description="Disordered" evidence="2">
    <location>
        <begin position="771"/>
        <end position="856"/>
    </location>
</feature>
<accession>A0A067CQP3</accession>
<dbReference type="RefSeq" id="XP_012200580.1">
    <property type="nucleotide sequence ID" value="XM_012345190.1"/>
</dbReference>
<feature type="compositionally biased region" description="Basic and acidic residues" evidence="2">
    <location>
        <begin position="299"/>
        <end position="317"/>
    </location>
</feature>